<reference evidence="1" key="1">
    <citation type="submission" date="2019-11" db="EMBL/GenBank/DDBJ databases">
        <title>Nori genome reveals adaptations in red seaweeds to the harsh intertidal environment.</title>
        <authorList>
            <person name="Wang D."/>
            <person name="Mao Y."/>
        </authorList>
    </citation>
    <scope>NUCLEOTIDE SEQUENCE</scope>
    <source>
        <tissue evidence="1">Gametophyte</tissue>
    </source>
</reference>
<organism evidence="1 2">
    <name type="scientific">Pyropia yezoensis</name>
    <name type="common">Susabi-nori</name>
    <name type="synonym">Porphyra yezoensis</name>
    <dbReference type="NCBI Taxonomy" id="2788"/>
    <lineage>
        <taxon>Eukaryota</taxon>
        <taxon>Rhodophyta</taxon>
        <taxon>Bangiophyceae</taxon>
        <taxon>Bangiales</taxon>
        <taxon>Bangiaceae</taxon>
        <taxon>Pyropia</taxon>
    </lineage>
</organism>
<dbReference type="Proteomes" id="UP000798662">
    <property type="component" value="Chromosome 1"/>
</dbReference>
<evidence type="ECO:0000313" key="1">
    <source>
        <dbReference type="EMBL" id="KAK1861226.1"/>
    </source>
</evidence>
<protein>
    <submittedName>
        <fullName evidence="1">Uncharacterized protein</fullName>
    </submittedName>
</protein>
<sequence length="662" mass="71207">MTGKSIFRGVASAAAVAAAAALLASTAGVRGVAASTADGSAARVPSHCKVAIVGGGIGGAYTAWRLVVDAKAVAGRDVCLFEAAQRFGGRILTVSDVPGFEGYTVDLGAYRYHRTHHTHMRSLVEGGLKLPVHCYTDPLNRDDGVCKPESRWLVTSRGARWQSTNFTTDTVDEQLASWSPAIPFAIPRKYRWGKGQPLDERRKPADFLLSAKSGVPAVAARWEELQRTSDYGRAMKIVDEVLAAVRADSYRGTPWSEVSLTTLATEQGGLTREELSYFLQTDETIGDNLFLGPTSVYWLLRDRLRRVALAKARIDGFKAMVVPVKDDAAKTRAGMVTIIHTMLDAAAKAGVRIYKGHKVDRITRADGGGGKRLRLAFANGATVTTDRAFLNMGHPDVVSLGRTSLPLAEASATFTRSVEATLPYALSKMYCFWHDAWWLSALRETVGRTRTDFPIASARFHDGAMRCRDRRTLSGCSGSMLVSYSLSDDVLGSSSALPPSLHDPTPYSPLSDADQGRLLLAGRLTPRQRLLYDAVLRQLRALYNPALAAAGVRRGVPPPAACVAASWTHVGVHIRLPYAAADGGAGRAAAAAAEDPLAAAVRPVPGLDIHMVNEAWGVQHGWAEASVSAAELALHHAMRLGRPPWMDAPFHRSTIVQMNAGE</sequence>
<evidence type="ECO:0000313" key="2">
    <source>
        <dbReference type="Proteomes" id="UP000798662"/>
    </source>
</evidence>
<comment type="caution">
    <text evidence="1">The sequence shown here is derived from an EMBL/GenBank/DDBJ whole genome shotgun (WGS) entry which is preliminary data.</text>
</comment>
<proteinExistence type="predicted"/>
<gene>
    <name evidence="1" type="ORF">I4F81_003810</name>
</gene>
<accession>A0ACC3BT76</accession>
<name>A0ACC3BT76_PYRYE</name>
<dbReference type="EMBL" id="CM020618">
    <property type="protein sequence ID" value="KAK1861226.1"/>
    <property type="molecule type" value="Genomic_DNA"/>
</dbReference>
<keyword evidence="2" id="KW-1185">Reference proteome</keyword>